<dbReference type="PANTHER" id="PTHR10344:SF4">
    <property type="entry name" value="UMP-CMP KINASE 2, MITOCHONDRIAL"/>
    <property type="match status" value="1"/>
</dbReference>
<keyword evidence="7 12" id="KW-0418">Kinase</keyword>
<evidence type="ECO:0000256" key="10">
    <source>
        <dbReference type="ARBA" id="ARBA00048743"/>
    </source>
</evidence>
<evidence type="ECO:0000256" key="13">
    <source>
        <dbReference type="SAM" id="MobiDB-lite"/>
    </source>
</evidence>
<comment type="similarity">
    <text evidence="1 12">Belongs to the thymidylate kinase family.</text>
</comment>
<evidence type="ECO:0000313" key="15">
    <source>
        <dbReference type="EMBL" id="TRW17990.1"/>
    </source>
</evidence>
<feature type="binding site" evidence="12">
    <location>
        <begin position="10"/>
        <end position="17"/>
    </location>
    <ligand>
        <name>ATP</name>
        <dbReference type="ChEBI" id="CHEBI:30616"/>
    </ligand>
</feature>
<dbReference type="EMBL" id="VJWA01000001">
    <property type="protein sequence ID" value="TRW17990.1"/>
    <property type="molecule type" value="Genomic_DNA"/>
</dbReference>
<evidence type="ECO:0000256" key="1">
    <source>
        <dbReference type="ARBA" id="ARBA00009776"/>
    </source>
</evidence>
<dbReference type="HAMAP" id="MF_00165">
    <property type="entry name" value="Thymidylate_kinase"/>
    <property type="match status" value="1"/>
</dbReference>
<evidence type="ECO:0000313" key="16">
    <source>
        <dbReference type="Proteomes" id="UP000317894"/>
    </source>
</evidence>
<dbReference type="InterPro" id="IPR018095">
    <property type="entry name" value="Thymidylate_kin_CS"/>
</dbReference>
<dbReference type="InterPro" id="IPR027417">
    <property type="entry name" value="P-loop_NTPase"/>
</dbReference>
<dbReference type="PANTHER" id="PTHR10344">
    <property type="entry name" value="THYMIDYLATE KINASE"/>
    <property type="match status" value="1"/>
</dbReference>
<keyword evidence="6 12" id="KW-0547">Nucleotide-binding</keyword>
<evidence type="ECO:0000256" key="12">
    <source>
        <dbReference type="HAMAP-Rule" id="MF_00165"/>
    </source>
</evidence>
<dbReference type="PROSITE" id="PS01331">
    <property type="entry name" value="THYMIDYLATE_KINASE"/>
    <property type="match status" value="1"/>
</dbReference>
<dbReference type="GO" id="GO:0006227">
    <property type="term" value="P:dUDP biosynthetic process"/>
    <property type="evidence" value="ECO:0007669"/>
    <property type="project" value="TreeGrafter"/>
</dbReference>
<keyword evidence="5 12" id="KW-0545">Nucleotide biosynthesis</keyword>
<reference evidence="15 16" key="1">
    <citation type="submission" date="2019-07" db="EMBL/GenBank/DDBJ databases">
        <title>Novel species isolated from glacier.</title>
        <authorList>
            <person name="Liu Q."/>
            <person name="Xin Y.-H."/>
        </authorList>
    </citation>
    <scope>NUCLEOTIDE SEQUENCE [LARGE SCALE GENOMIC DNA]</scope>
    <source>
        <strain evidence="15 16">LB1R16</strain>
    </source>
</reference>
<dbReference type="Proteomes" id="UP000317894">
    <property type="component" value="Unassembled WGS sequence"/>
</dbReference>
<evidence type="ECO:0000256" key="6">
    <source>
        <dbReference type="ARBA" id="ARBA00022741"/>
    </source>
</evidence>
<dbReference type="NCBIfam" id="TIGR00041">
    <property type="entry name" value="DTMP_kinase"/>
    <property type="match status" value="1"/>
</dbReference>
<dbReference type="Gene3D" id="3.40.50.300">
    <property type="entry name" value="P-loop containing nucleotide triphosphate hydrolases"/>
    <property type="match status" value="1"/>
</dbReference>
<dbReference type="InterPro" id="IPR018094">
    <property type="entry name" value="Thymidylate_kinase"/>
</dbReference>
<evidence type="ECO:0000256" key="2">
    <source>
        <dbReference type="ARBA" id="ARBA00012980"/>
    </source>
</evidence>
<evidence type="ECO:0000256" key="5">
    <source>
        <dbReference type="ARBA" id="ARBA00022727"/>
    </source>
</evidence>
<protein>
    <recommendedName>
        <fullName evidence="3 12">Thymidylate kinase</fullName>
        <ecNumber evidence="2 12">2.7.4.9</ecNumber>
    </recommendedName>
    <alternativeName>
        <fullName evidence="9 12">dTMP kinase</fullName>
    </alternativeName>
</protein>
<dbReference type="CDD" id="cd01672">
    <property type="entry name" value="TMPK"/>
    <property type="match status" value="1"/>
</dbReference>
<dbReference type="GO" id="GO:0004798">
    <property type="term" value="F:dTMP kinase activity"/>
    <property type="evidence" value="ECO:0007669"/>
    <property type="project" value="UniProtKB-UniRule"/>
</dbReference>
<evidence type="ECO:0000256" key="8">
    <source>
        <dbReference type="ARBA" id="ARBA00022840"/>
    </source>
</evidence>
<dbReference type="Pfam" id="PF02223">
    <property type="entry name" value="Thymidylate_kin"/>
    <property type="match status" value="1"/>
</dbReference>
<keyword evidence="8 12" id="KW-0067">ATP-binding</keyword>
<dbReference type="SUPFAM" id="SSF52540">
    <property type="entry name" value="P-loop containing nucleoside triphosphate hydrolases"/>
    <property type="match status" value="1"/>
</dbReference>
<evidence type="ECO:0000256" key="7">
    <source>
        <dbReference type="ARBA" id="ARBA00022777"/>
    </source>
</evidence>
<dbReference type="RefSeq" id="WP_144236684.1">
    <property type="nucleotide sequence ID" value="NZ_VJWA01000001.1"/>
</dbReference>
<accession>A0A552UIH7</accession>
<evidence type="ECO:0000256" key="9">
    <source>
        <dbReference type="ARBA" id="ARBA00029962"/>
    </source>
</evidence>
<evidence type="ECO:0000256" key="4">
    <source>
        <dbReference type="ARBA" id="ARBA00022679"/>
    </source>
</evidence>
<dbReference type="OrthoDB" id="9774907at2"/>
<dbReference type="GO" id="GO:0006233">
    <property type="term" value="P:dTDP biosynthetic process"/>
    <property type="evidence" value="ECO:0007669"/>
    <property type="project" value="InterPro"/>
</dbReference>
<dbReference type="EC" id="2.7.4.9" evidence="2 12"/>
<gene>
    <name evidence="12" type="primary">tmk</name>
    <name evidence="15" type="ORF">FMM06_07690</name>
</gene>
<evidence type="ECO:0000256" key="11">
    <source>
        <dbReference type="ARBA" id="ARBA00057735"/>
    </source>
</evidence>
<organism evidence="15 16">
    <name type="scientific">Glacieibacterium frigidum</name>
    <dbReference type="NCBI Taxonomy" id="2593303"/>
    <lineage>
        <taxon>Bacteria</taxon>
        <taxon>Pseudomonadati</taxon>
        <taxon>Pseudomonadota</taxon>
        <taxon>Alphaproteobacteria</taxon>
        <taxon>Sphingomonadales</taxon>
        <taxon>Sphingosinicellaceae</taxon>
        <taxon>Glacieibacterium</taxon>
    </lineage>
</organism>
<feature type="region of interest" description="Disordered" evidence="13">
    <location>
        <begin position="210"/>
        <end position="234"/>
    </location>
</feature>
<dbReference type="GO" id="GO:0005829">
    <property type="term" value="C:cytosol"/>
    <property type="evidence" value="ECO:0007669"/>
    <property type="project" value="TreeGrafter"/>
</dbReference>
<evidence type="ECO:0000259" key="14">
    <source>
        <dbReference type="Pfam" id="PF02223"/>
    </source>
</evidence>
<comment type="catalytic activity">
    <reaction evidence="10 12">
        <text>dTMP + ATP = dTDP + ADP</text>
        <dbReference type="Rhea" id="RHEA:13517"/>
        <dbReference type="ChEBI" id="CHEBI:30616"/>
        <dbReference type="ChEBI" id="CHEBI:58369"/>
        <dbReference type="ChEBI" id="CHEBI:63528"/>
        <dbReference type="ChEBI" id="CHEBI:456216"/>
        <dbReference type="EC" id="2.7.4.9"/>
    </reaction>
</comment>
<keyword evidence="16" id="KW-1185">Reference proteome</keyword>
<dbReference type="GO" id="GO:0006235">
    <property type="term" value="P:dTTP biosynthetic process"/>
    <property type="evidence" value="ECO:0007669"/>
    <property type="project" value="UniProtKB-UniRule"/>
</dbReference>
<dbReference type="AlphaFoldDB" id="A0A552UIH7"/>
<name>A0A552UIH7_9SPHN</name>
<keyword evidence="4 12" id="KW-0808">Transferase</keyword>
<dbReference type="FunFam" id="3.40.50.300:FF:000225">
    <property type="entry name" value="Thymidylate kinase"/>
    <property type="match status" value="1"/>
</dbReference>
<dbReference type="GO" id="GO:0005524">
    <property type="term" value="F:ATP binding"/>
    <property type="evidence" value="ECO:0007669"/>
    <property type="project" value="UniProtKB-UniRule"/>
</dbReference>
<dbReference type="InterPro" id="IPR039430">
    <property type="entry name" value="Thymidylate_kin-like_dom"/>
</dbReference>
<proteinExistence type="inferred from homology"/>
<evidence type="ECO:0000256" key="3">
    <source>
        <dbReference type="ARBA" id="ARBA00017144"/>
    </source>
</evidence>
<comment type="caution">
    <text evidence="15">The sequence shown here is derived from an EMBL/GenBank/DDBJ whole genome shotgun (WGS) entry which is preliminary data.</text>
</comment>
<sequence>MSGKFITLEGGEGAGKSTQALRLAERLRGQGITVVTTREPGGSEGAEAVRALFVDGAPDRWSVAAEACLINAARADHVERLIRPALERGDWVICDRFVDSTLAYQGAGKGLADSALRSLHHIAAADLWPDLTVLLDLPFAEGLERARSRGGAGRFEAHDTGFHGRVRAGFLQIAADEPARCRIVDSTGDADAVEAAVWAAVELLCQSHAPHDDGYRAPPETPAGRGMHVDTGDD</sequence>
<feature type="domain" description="Thymidylate kinase-like" evidence="14">
    <location>
        <begin position="8"/>
        <end position="195"/>
    </location>
</feature>
<comment type="function">
    <text evidence="11 12">Phosphorylation of dTMP to form dTDP in both de novo and salvage pathways of dTTP synthesis.</text>
</comment>